<gene>
    <name evidence="2" type="ORF">IMSHALPRED_000434</name>
</gene>
<keyword evidence="1" id="KW-0472">Membrane</keyword>
<feature type="transmembrane region" description="Helical" evidence="1">
    <location>
        <begin position="61"/>
        <end position="83"/>
    </location>
</feature>
<evidence type="ECO:0000256" key="1">
    <source>
        <dbReference type="SAM" id="Phobius"/>
    </source>
</evidence>
<evidence type="ECO:0000313" key="2">
    <source>
        <dbReference type="EMBL" id="CAF9937500.1"/>
    </source>
</evidence>
<name>A0A8H3G7Z1_9LECA</name>
<keyword evidence="1" id="KW-0812">Transmembrane</keyword>
<dbReference type="Proteomes" id="UP000664534">
    <property type="component" value="Unassembled WGS sequence"/>
</dbReference>
<dbReference type="EMBL" id="CAJPDT010000100">
    <property type="protein sequence ID" value="CAF9937500.1"/>
    <property type="molecule type" value="Genomic_DNA"/>
</dbReference>
<comment type="caution">
    <text evidence="2">The sequence shown here is derived from an EMBL/GenBank/DDBJ whole genome shotgun (WGS) entry which is preliminary data.</text>
</comment>
<dbReference type="OrthoDB" id="5243606at2759"/>
<keyword evidence="3" id="KW-1185">Reference proteome</keyword>
<keyword evidence="1" id="KW-1133">Transmembrane helix</keyword>
<sequence>MPNHHYQDRTIVGVAVPSISNQFDSFDQNILVRVRVSSHLFHLPTANGQNLSQQTFFSSKWTFIILIVIFEVGSVVCAAALPLPHL</sequence>
<dbReference type="AlphaFoldDB" id="A0A8H3G7Z1"/>
<proteinExistence type="predicted"/>
<evidence type="ECO:0000313" key="3">
    <source>
        <dbReference type="Proteomes" id="UP000664534"/>
    </source>
</evidence>
<accession>A0A8H3G7Z1</accession>
<organism evidence="2 3">
    <name type="scientific">Imshaugia aleurites</name>
    <dbReference type="NCBI Taxonomy" id="172621"/>
    <lineage>
        <taxon>Eukaryota</taxon>
        <taxon>Fungi</taxon>
        <taxon>Dikarya</taxon>
        <taxon>Ascomycota</taxon>
        <taxon>Pezizomycotina</taxon>
        <taxon>Lecanoromycetes</taxon>
        <taxon>OSLEUM clade</taxon>
        <taxon>Lecanoromycetidae</taxon>
        <taxon>Lecanorales</taxon>
        <taxon>Lecanorineae</taxon>
        <taxon>Parmeliaceae</taxon>
        <taxon>Imshaugia</taxon>
    </lineage>
</organism>
<protein>
    <submittedName>
        <fullName evidence="2">Uncharacterized protein</fullName>
    </submittedName>
</protein>
<reference evidence="2" key="1">
    <citation type="submission" date="2021-03" db="EMBL/GenBank/DDBJ databases">
        <authorList>
            <person name="Tagirdzhanova G."/>
        </authorList>
    </citation>
    <scope>NUCLEOTIDE SEQUENCE</scope>
</reference>